<dbReference type="PANTHER" id="PTHR37422">
    <property type="entry name" value="TEICHURONIC ACID BIOSYNTHESIS PROTEIN TUAE"/>
    <property type="match status" value="1"/>
</dbReference>
<evidence type="ECO:0000313" key="8">
    <source>
        <dbReference type="Proteomes" id="UP000481327"/>
    </source>
</evidence>
<reference evidence="7 8" key="1">
    <citation type="submission" date="2019-09" db="EMBL/GenBank/DDBJ databases">
        <title>Polymorphobacter sp. isolated from a lake in China.</title>
        <authorList>
            <person name="Liu Z."/>
        </authorList>
    </citation>
    <scope>NUCLEOTIDE SEQUENCE [LARGE SCALE GENOMIC DNA]</scope>
    <source>
        <strain evidence="7 8">D40P</strain>
    </source>
</reference>
<feature type="transmembrane region" description="Helical" evidence="5">
    <location>
        <begin position="261"/>
        <end position="278"/>
    </location>
</feature>
<feature type="transmembrane region" description="Helical" evidence="5">
    <location>
        <begin position="199"/>
        <end position="217"/>
    </location>
</feature>
<protein>
    <recommendedName>
        <fullName evidence="6">O-antigen ligase-related domain-containing protein</fullName>
    </recommendedName>
</protein>
<accession>A0A7C9GR63</accession>
<keyword evidence="8" id="KW-1185">Reference proteome</keyword>
<evidence type="ECO:0000256" key="2">
    <source>
        <dbReference type="ARBA" id="ARBA00022692"/>
    </source>
</evidence>
<evidence type="ECO:0000259" key="6">
    <source>
        <dbReference type="Pfam" id="PF04932"/>
    </source>
</evidence>
<feature type="transmembrane region" description="Helical" evidence="5">
    <location>
        <begin position="310"/>
        <end position="325"/>
    </location>
</feature>
<feature type="transmembrane region" description="Helical" evidence="5">
    <location>
        <begin position="76"/>
        <end position="94"/>
    </location>
</feature>
<dbReference type="Proteomes" id="UP000481327">
    <property type="component" value="Unassembled WGS sequence"/>
</dbReference>
<dbReference type="OrthoDB" id="7209936at2"/>
<evidence type="ECO:0000256" key="3">
    <source>
        <dbReference type="ARBA" id="ARBA00022989"/>
    </source>
</evidence>
<feature type="domain" description="O-antigen ligase-related" evidence="6">
    <location>
        <begin position="295"/>
        <end position="438"/>
    </location>
</feature>
<dbReference type="PANTHER" id="PTHR37422:SF13">
    <property type="entry name" value="LIPOPOLYSACCHARIDE BIOSYNTHESIS PROTEIN PA4999-RELATED"/>
    <property type="match status" value="1"/>
</dbReference>
<evidence type="ECO:0000256" key="4">
    <source>
        <dbReference type="ARBA" id="ARBA00023136"/>
    </source>
</evidence>
<sequence length="535" mass="59745">MASTILKPYEQRKEPGPISRILLFALLLLVAVIYGLMSAVLPMQLITYPLVPLLILIAIILWMLPDLGGIRQDSMSSLMIWYVGLGIVWPNYVAFDFPGLPWITPVRIAVFSMLAIVVINFSTSKEFRGRMKETIAEPKLLNWVFWLFWACTTFSLVFSNKPGESINRYANNQIFWTMMFPLAAFLATRPGFVMKLAKVIVVATAIVMVAGVYEYRIERVFWLDHLPAFLKVDPEYLARVMKSQARAGTDIYRVRGTFATSLYYSEFLAMVFPFFLHFTAKERRFWPFVALLLGTIGMIVVMYLTNARSAMVGLLAASILYLLFVSMRQRTLNKQSIFGTGMVLAYPAAVAVLAVLVNFWPRLHVMVLGGGQHQASSDARKVQWAMGWPKIFSHPFGYGVSRSGEALGYYNLAGEITVDSHYLSMMLDSGILALPLFLMCFFIPAWLCFVNYSNARTPEQELLAPLALGLINFTIVKMVLTSEGSVPLAFIMSGCAMGLIWQRSHAKAAAGVVDAPAGSRALPPPHMAPALTYRG</sequence>
<dbReference type="GO" id="GO:0016020">
    <property type="term" value="C:membrane"/>
    <property type="evidence" value="ECO:0007669"/>
    <property type="project" value="UniProtKB-SubCell"/>
</dbReference>
<name>A0A7C9GR63_9SPHN</name>
<evidence type="ECO:0000313" key="7">
    <source>
        <dbReference type="EMBL" id="MQT18293.1"/>
    </source>
</evidence>
<feature type="transmembrane region" description="Helical" evidence="5">
    <location>
        <begin position="430"/>
        <end position="450"/>
    </location>
</feature>
<keyword evidence="2 5" id="KW-0812">Transmembrane</keyword>
<gene>
    <name evidence="7" type="ORF">F3168_13615</name>
</gene>
<dbReference type="InterPro" id="IPR007016">
    <property type="entry name" value="O-antigen_ligase-rel_domated"/>
</dbReference>
<dbReference type="Pfam" id="PF04932">
    <property type="entry name" value="Wzy_C"/>
    <property type="match status" value="1"/>
</dbReference>
<keyword evidence="4 5" id="KW-0472">Membrane</keyword>
<feature type="transmembrane region" description="Helical" evidence="5">
    <location>
        <begin position="46"/>
        <end position="64"/>
    </location>
</feature>
<organism evidence="7 8">
    <name type="scientific">Sandarakinorhabdus fusca</name>
    <dbReference type="NCBI Taxonomy" id="1439888"/>
    <lineage>
        <taxon>Bacteria</taxon>
        <taxon>Pseudomonadati</taxon>
        <taxon>Pseudomonadota</taxon>
        <taxon>Alphaproteobacteria</taxon>
        <taxon>Sphingomonadales</taxon>
        <taxon>Sphingosinicellaceae</taxon>
        <taxon>Sandarakinorhabdus</taxon>
    </lineage>
</organism>
<feature type="transmembrane region" description="Helical" evidence="5">
    <location>
        <begin position="285"/>
        <end position="304"/>
    </location>
</feature>
<evidence type="ECO:0000256" key="1">
    <source>
        <dbReference type="ARBA" id="ARBA00004141"/>
    </source>
</evidence>
<dbReference type="RefSeq" id="WP_152578770.1">
    <property type="nucleotide sequence ID" value="NZ_JAATJI010000001.1"/>
</dbReference>
<dbReference type="AlphaFoldDB" id="A0A7C9GR63"/>
<feature type="transmembrane region" description="Helical" evidence="5">
    <location>
        <begin position="21"/>
        <end position="40"/>
    </location>
</feature>
<feature type="transmembrane region" description="Helical" evidence="5">
    <location>
        <begin position="337"/>
        <end position="360"/>
    </location>
</feature>
<dbReference type="InterPro" id="IPR051533">
    <property type="entry name" value="WaaL-like"/>
</dbReference>
<evidence type="ECO:0000256" key="5">
    <source>
        <dbReference type="SAM" id="Phobius"/>
    </source>
</evidence>
<proteinExistence type="predicted"/>
<feature type="transmembrane region" description="Helical" evidence="5">
    <location>
        <begin position="170"/>
        <end position="187"/>
    </location>
</feature>
<feature type="transmembrane region" description="Helical" evidence="5">
    <location>
        <begin position="100"/>
        <end position="119"/>
    </location>
</feature>
<keyword evidence="3 5" id="KW-1133">Transmembrane helix</keyword>
<comment type="caution">
    <text evidence="7">The sequence shown here is derived from an EMBL/GenBank/DDBJ whole genome shotgun (WGS) entry which is preliminary data.</text>
</comment>
<comment type="subcellular location">
    <subcellularLocation>
        <location evidence="1">Membrane</location>
        <topology evidence="1">Multi-pass membrane protein</topology>
    </subcellularLocation>
</comment>
<feature type="transmembrane region" description="Helical" evidence="5">
    <location>
        <begin position="140"/>
        <end position="158"/>
    </location>
</feature>
<dbReference type="EMBL" id="WIOL01000006">
    <property type="protein sequence ID" value="MQT18293.1"/>
    <property type="molecule type" value="Genomic_DNA"/>
</dbReference>